<evidence type="ECO:0000313" key="1">
    <source>
        <dbReference type="EMBL" id="VEL06578.1"/>
    </source>
</evidence>
<accession>A0A3S5CAZ6</accession>
<dbReference type="GO" id="GO:0005675">
    <property type="term" value="C:transcription factor TFIIH holo complex"/>
    <property type="evidence" value="ECO:0007669"/>
    <property type="project" value="TreeGrafter"/>
</dbReference>
<dbReference type="PANTHER" id="PTHR12695:SF2">
    <property type="entry name" value="GENERAL TRANSCRIPTION FACTOR IIH SUBUNIT 2-RELATED"/>
    <property type="match status" value="1"/>
</dbReference>
<name>A0A3S5CAZ6_9PLAT</name>
<dbReference type="InterPro" id="IPR012170">
    <property type="entry name" value="TFIIH_SSL1/p44"/>
</dbReference>
<proteinExistence type="predicted"/>
<dbReference type="GO" id="GO:0006289">
    <property type="term" value="P:nucleotide-excision repair"/>
    <property type="evidence" value="ECO:0007669"/>
    <property type="project" value="InterPro"/>
</dbReference>
<dbReference type="EMBL" id="CAAALY010000051">
    <property type="protein sequence ID" value="VEL06578.1"/>
    <property type="molecule type" value="Genomic_DNA"/>
</dbReference>
<dbReference type="GO" id="GO:0000439">
    <property type="term" value="C:transcription factor TFIIH core complex"/>
    <property type="evidence" value="ECO:0007669"/>
    <property type="project" value="InterPro"/>
</dbReference>
<comment type="caution">
    <text evidence="1">The sequence shown here is derived from an EMBL/GenBank/DDBJ whole genome shotgun (WGS) entry which is preliminary data.</text>
</comment>
<dbReference type="Proteomes" id="UP000784294">
    <property type="component" value="Unassembled WGS sequence"/>
</dbReference>
<dbReference type="GO" id="GO:0006357">
    <property type="term" value="P:regulation of transcription by RNA polymerase II"/>
    <property type="evidence" value="ECO:0007669"/>
    <property type="project" value="TreeGrafter"/>
</dbReference>
<dbReference type="NCBIfam" id="TIGR00622">
    <property type="entry name" value="ssl1"/>
    <property type="match status" value="1"/>
</dbReference>
<keyword evidence="2" id="KW-1185">Reference proteome</keyword>
<sequence length="137" mass="14438">MPISNSNGNLSSVTPGVLSGNTSLIGGVFPNPQYACPRCRAGYCELPVECSVCGLTLVAAPHLARAYHHLFPLPPFIEEPATAQLTGADKTTDQSSKAIDEHRVGMSEVEDTSPAQLKCTGCNCLLSLGKPVSIKRI</sequence>
<dbReference type="OrthoDB" id="284275at2759"/>
<organism evidence="1 2">
    <name type="scientific">Protopolystoma xenopodis</name>
    <dbReference type="NCBI Taxonomy" id="117903"/>
    <lineage>
        <taxon>Eukaryota</taxon>
        <taxon>Metazoa</taxon>
        <taxon>Spiralia</taxon>
        <taxon>Lophotrochozoa</taxon>
        <taxon>Platyhelminthes</taxon>
        <taxon>Monogenea</taxon>
        <taxon>Polyopisthocotylea</taxon>
        <taxon>Polystomatidea</taxon>
        <taxon>Polystomatidae</taxon>
        <taxon>Protopolystoma</taxon>
    </lineage>
</organism>
<evidence type="ECO:0000313" key="2">
    <source>
        <dbReference type="Proteomes" id="UP000784294"/>
    </source>
</evidence>
<dbReference type="PANTHER" id="PTHR12695">
    <property type="entry name" value="GENERAL TRANSCRIPTION FACTOR IIH SUBUNIT 2"/>
    <property type="match status" value="1"/>
</dbReference>
<gene>
    <name evidence="1" type="ORF">PXEA_LOCUS18</name>
</gene>
<evidence type="ECO:0008006" key="3">
    <source>
        <dbReference type="Google" id="ProtNLM"/>
    </source>
</evidence>
<dbReference type="AlphaFoldDB" id="A0A3S5CAZ6"/>
<reference evidence="1" key="1">
    <citation type="submission" date="2018-11" db="EMBL/GenBank/DDBJ databases">
        <authorList>
            <consortium name="Pathogen Informatics"/>
        </authorList>
    </citation>
    <scope>NUCLEOTIDE SEQUENCE</scope>
</reference>
<protein>
    <recommendedName>
        <fullName evidence="3">C2H2-type domain-containing protein</fullName>
    </recommendedName>
</protein>
<dbReference type="GO" id="GO:0006351">
    <property type="term" value="P:DNA-templated transcription"/>
    <property type="evidence" value="ECO:0007669"/>
    <property type="project" value="InterPro"/>
</dbReference>